<evidence type="ECO:0000313" key="3">
    <source>
        <dbReference type="Proteomes" id="UP000094243"/>
    </source>
</evidence>
<feature type="domain" description="DUF732" evidence="1">
    <location>
        <begin position="17"/>
        <end position="88"/>
    </location>
</feature>
<name>A0A1E3RU09_9MYCO</name>
<gene>
    <name evidence="2" type="ORF">BHQ17_13590</name>
</gene>
<reference evidence="3" key="1">
    <citation type="submission" date="2016-09" db="EMBL/GenBank/DDBJ databases">
        <authorList>
            <person name="Greninger A.L."/>
            <person name="Jerome K.R."/>
            <person name="Mcnair B."/>
            <person name="Wallis C."/>
            <person name="Fang F."/>
        </authorList>
    </citation>
    <scope>NUCLEOTIDE SEQUENCE [LARGE SCALE GENOMIC DNA]</scope>
    <source>
        <strain evidence="3">M7</strain>
    </source>
</reference>
<dbReference type="Pfam" id="PF05305">
    <property type="entry name" value="DUF732"/>
    <property type="match status" value="1"/>
</dbReference>
<proteinExistence type="predicted"/>
<protein>
    <recommendedName>
        <fullName evidence="1">DUF732 domain-containing protein</fullName>
    </recommendedName>
</protein>
<dbReference type="InterPro" id="IPR007969">
    <property type="entry name" value="DUF732"/>
</dbReference>
<evidence type="ECO:0000313" key="2">
    <source>
        <dbReference type="EMBL" id="ODQ93393.1"/>
    </source>
</evidence>
<accession>A0A1E3RU09</accession>
<evidence type="ECO:0000259" key="1">
    <source>
        <dbReference type="Pfam" id="PF05305"/>
    </source>
</evidence>
<sequence length="88" mass="9951">MMGVLFVVLGAPAAQADNATFVDEARALGFQQWDDVLIRMGLSACRLLQPHYRRTPADVTQHIRRYANVGPEQAERFLKMSVNEYCPQ</sequence>
<organism evidence="2 3">
    <name type="scientific">Mycolicibacterium holsaticum</name>
    <dbReference type="NCBI Taxonomy" id="152142"/>
    <lineage>
        <taxon>Bacteria</taxon>
        <taxon>Bacillati</taxon>
        <taxon>Actinomycetota</taxon>
        <taxon>Actinomycetes</taxon>
        <taxon>Mycobacteriales</taxon>
        <taxon>Mycobacteriaceae</taxon>
        <taxon>Mycolicibacterium</taxon>
    </lineage>
</organism>
<comment type="caution">
    <text evidence="2">The sequence shown here is derived from an EMBL/GenBank/DDBJ whole genome shotgun (WGS) entry which is preliminary data.</text>
</comment>
<dbReference type="AlphaFoldDB" id="A0A1E3RU09"/>
<dbReference type="Proteomes" id="UP000094243">
    <property type="component" value="Unassembled WGS sequence"/>
</dbReference>
<keyword evidence="3" id="KW-1185">Reference proteome</keyword>
<dbReference type="EMBL" id="MIGZ01000070">
    <property type="protein sequence ID" value="ODQ93393.1"/>
    <property type="molecule type" value="Genomic_DNA"/>
</dbReference>